<dbReference type="Proteomes" id="UP001500752">
    <property type="component" value="Unassembled WGS sequence"/>
</dbReference>
<name>A0ABP7D4Y5_9MICC</name>
<accession>A0ABP7D4Y5</accession>
<evidence type="ECO:0000313" key="3">
    <source>
        <dbReference type="Proteomes" id="UP001500752"/>
    </source>
</evidence>
<keyword evidence="3" id="KW-1185">Reference proteome</keyword>
<dbReference type="EMBL" id="BAABEO010000026">
    <property type="protein sequence ID" value="GAA3699514.1"/>
    <property type="molecule type" value="Genomic_DNA"/>
</dbReference>
<proteinExistence type="predicted"/>
<evidence type="ECO:0000313" key="2">
    <source>
        <dbReference type="EMBL" id="GAA3699514.1"/>
    </source>
</evidence>
<comment type="caution">
    <text evidence="2">The sequence shown here is derived from an EMBL/GenBank/DDBJ whole genome shotgun (WGS) entry which is preliminary data.</text>
</comment>
<evidence type="ECO:0000256" key="1">
    <source>
        <dbReference type="SAM" id="MobiDB-lite"/>
    </source>
</evidence>
<protein>
    <submittedName>
        <fullName evidence="2">Uncharacterized protein</fullName>
    </submittedName>
</protein>
<sequence>MSTRLTIDPPTVARNPDPVQDPGTGCQVGPPEPDCPYCWGPETD</sequence>
<gene>
    <name evidence="2" type="ORF">GCM10023081_40460</name>
</gene>
<reference evidence="3" key="1">
    <citation type="journal article" date="2019" name="Int. J. Syst. Evol. Microbiol.">
        <title>The Global Catalogue of Microorganisms (GCM) 10K type strain sequencing project: providing services to taxonomists for standard genome sequencing and annotation.</title>
        <authorList>
            <consortium name="The Broad Institute Genomics Platform"/>
            <consortium name="The Broad Institute Genome Sequencing Center for Infectious Disease"/>
            <person name="Wu L."/>
            <person name="Ma J."/>
        </authorList>
    </citation>
    <scope>NUCLEOTIDE SEQUENCE [LARGE SCALE GENOMIC DNA]</scope>
    <source>
        <strain evidence="3">JCM 30742</strain>
    </source>
</reference>
<feature type="region of interest" description="Disordered" evidence="1">
    <location>
        <begin position="1"/>
        <end position="44"/>
    </location>
</feature>
<organism evidence="2 3">
    <name type="scientific">Arthrobacter ginkgonis</name>
    <dbReference type="NCBI Taxonomy" id="1630594"/>
    <lineage>
        <taxon>Bacteria</taxon>
        <taxon>Bacillati</taxon>
        <taxon>Actinomycetota</taxon>
        <taxon>Actinomycetes</taxon>
        <taxon>Micrococcales</taxon>
        <taxon>Micrococcaceae</taxon>
        <taxon>Arthrobacter</taxon>
    </lineage>
</organism>